<comment type="similarity">
    <text evidence="1 7 8">Belongs to the TRAFAC class TrmE-Era-EngA-EngB-Septin-like GTPase superfamily. TrmE GTPase family.</text>
</comment>
<feature type="binding site" evidence="7">
    <location>
        <begin position="270"/>
        <end position="273"/>
    </location>
    <ligand>
        <name>GTP</name>
        <dbReference type="ChEBI" id="CHEBI:37565"/>
    </ligand>
</feature>
<feature type="binding site" evidence="7">
    <location>
        <position position="245"/>
    </location>
    <ligand>
        <name>K(+)</name>
        <dbReference type="ChEBI" id="CHEBI:29103"/>
    </ligand>
</feature>
<dbReference type="PROSITE" id="PS51709">
    <property type="entry name" value="G_TRME"/>
    <property type="match status" value="1"/>
</dbReference>
<comment type="caution">
    <text evidence="10">The sequence shown here is derived from an EMBL/GenBank/DDBJ whole genome shotgun (WGS) entry which is preliminary data.</text>
</comment>
<feature type="binding site" evidence="7">
    <location>
        <position position="230"/>
    </location>
    <ligand>
        <name>Mg(2+)</name>
        <dbReference type="ChEBI" id="CHEBI:18420"/>
    </ligand>
</feature>
<dbReference type="NCBIfam" id="TIGR00450">
    <property type="entry name" value="mnmE_trmE_thdF"/>
    <property type="match status" value="1"/>
</dbReference>
<feature type="binding site" evidence="7">
    <location>
        <position position="226"/>
    </location>
    <ligand>
        <name>K(+)</name>
        <dbReference type="ChEBI" id="CHEBI:29103"/>
    </ligand>
</feature>
<keyword evidence="4 7" id="KW-0460">Magnesium</keyword>
<keyword evidence="11" id="KW-1185">Reference proteome</keyword>
<sequence length="451" mass="50433">MNDTIVALATAQGVSAIAVIRLSGKDCIDIVQKVFKGKNLQQQPSHTLHFGTIYDDKKVIDEVLVSLFKEPNSFTKENCIEISCHGSPVIIKEIIKVLLKKGARLAEPGEFTKRAFLNGRFDLAQAEAVADLINAETDNARQAALNQMRGGFSKEINRLREELIHFASLIELELDFGEEDVEFAKRDDLRYLILKIQTYLQSLIDSFDQGNVIKNGVPTVIAGKPNAGKSTLLNTLLNEERAIVSDIAGTTRDVIEDEVILGGINFRFIDTAGLRETQDVIEAIGVERTKERMKKASLIIYLFDLTQASLSEIEEQEKELVSLSIPFIKVGNKMDKADKSLLSKLEEKNFLFISAANKTNIQQLKEKILSYFQVQSVKTGDVMVTNIRHYQNLLQTNEALQRVLDGMDQEITGDFLAMDIRQALHYLGEITGTITTDDLLDNIFSKFCIGK</sequence>
<feature type="domain" description="TrmE-type G" evidence="9">
    <location>
        <begin position="216"/>
        <end position="373"/>
    </location>
</feature>
<dbReference type="Pfam" id="PF12631">
    <property type="entry name" value="MnmE_helical"/>
    <property type="match status" value="1"/>
</dbReference>
<comment type="cofactor">
    <cofactor evidence="7">
        <name>K(+)</name>
        <dbReference type="ChEBI" id="CHEBI:29103"/>
    </cofactor>
    <text evidence="7">Binds 1 potassium ion per subunit.</text>
</comment>
<dbReference type="InterPro" id="IPR027417">
    <property type="entry name" value="P-loop_NTPase"/>
</dbReference>
<feature type="binding site" evidence="7">
    <location>
        <position position="21"/>
    </location>
    <ligand>
        <name>(6S)-5-formyl-5,6,7,8-tetrahydrofolate</name>
        <dbReference type="ChEBI" id="CHEBI:57457"/>
    </ligand>
</feature>
<dbReference type="PANTHER" id="PTHR42714:SF2">
    <property type="entry name" value="TRNA MODIFICATION GTPASE GTPBP3, MITOCHONDRIAL"/>
    <property type="match status" value="1"/>
</dbReference>
<dbReference type="HAMAP" id="MF_00379">
    <property type="entry name" value="GTPase_MnmE"/>
    <property type="match status" value="1"/>
</dbReference>
<dbReference type="NCBIfam" id="NF003661">
    <property type="entry name" value="PRK05291.1-3"/>
    <property type="match status" value="1"/>
</dbReference>
<evidence type="ECO:0000313" key="11">
    <source>
        <dbReference type="Proteomes" id="UP000772618"/>
    </source>
</evidence>
<dbReference type="InterPro" id="IPR005225">
    <property type="entry name" value="Small_GTP-bd"/>
</dbReference>
<dbReference type="InterPro" id="IPR004520">
    <property type="entry name" value="GTPase_MnmE"/>
</dbReference>
<proteinExistence type="inferred from homology"/>
<keyword evidence="7" id="KW-0479">Metal-binding</keyword>
<dbReference type="RefSeq" id="WP_254155346.1">
    <property type="nucleotide sequence ID" value="NZ_JAHESD010000054.1"/>
</dbReference>
<evidence type="ECO:0000256" key="6">
    <source>
        <dbReference type="ARBA" id="ARBA00023134"/>
    </source>
</evidence>
<dbReference type="GO" id="GO:0016787">
    <property type="term" value="F:hydrolase activity"/>
    <property type="evidence" value="ECO:0007669"/>
    <property type="project" value="UniProtKB-KW"/>
</dbReference>
<name>A0ABS5VVE7_9BACT</name>
<dbReference type="SUPFAM" id="SSF52540">
    <property type="entry name" value="P-loop containing nucleoside triphosphate hydrolases"/>
    <property type="match status" value="1"/>
</dbReference>
<dbReference type="CDD" id="cd04164">
    <property type="entry name" value="trmE"/>
    <property type="match status" value="1"/>
</dbReference>
<dbReference type="Proteomes" id="UP000772618">
    <property type="component" value="Unassembled WGS sequence"/>
</dbReference>
<keyword evidence="6 7" id="KW-0342">GTP-binding</keyword>
<evidence type="ECO:0000256" key="4">
    <source>
        <dbReference type="ARBA" id="ARBA00022842"/>
    </source>
</evidence>
<dbReference type="InterPro" id="IPR027368">
    <property type="entry name" value="MnmE_dom2"/>
</dbReference>
<dbReference type="InterPro" id="IPR027266">
    <property type="entry name" value="TrmE/GcvT-like"/>
</dbReference>
<keyword evidence="7" id="KW-0963">Cytoplasm</keyword>
<reference evidence="10 11" key="1">
    <citation type="submission" date="2021-05" db="EMBL/GenBank/DDBJ databases">
        <title>A Polyphasic approach of four new species of the genus Ohtaekwangia: Ohtaekwangia histidinii sp. nov., Ohtaekwangia cretensis sp. nov., Ohtaekwangia indiensis sp. nov., Ohtaekwangia reichenbachii sp. nov. from diverse environment.</title>
        <authorList>
            <person name="Octaviana S."/>
        </authorList>
    </citation>
    <scope>NUCLEOTIDE SEQUENCE [LARGE SCALE GENOMIC DNA]</scope>
    <source>
        <strain evidence="10 11">PWU20</strain>
    </source>
</reference>
<keyword evidence="5 7" id="KW-0630">Potassium</keyword>
<dbReference type="NCBIfam" id="TIGR00231">
    <property type="entry name" value="small_GTP"/>
    <property type="match status" value="1"/>
</dbReference>
<gene>
    <name evidence="7 10" type="primary">mnmE</name>
    <name evidence="7" type="synonym">trmE</name>
    <name evidence="10" type="ORF">KK060_19065</name>
</gene>
<dbReference type="EC" id="3.6.-.-" evidence="7"/>
<evidence type="ECO:0000256" key="7">
    <source>
        <dbReference type="HAMAP-Rule" id="MF_00379"/>
    </source>
</evidence>
<dbReference type="InterPro" id="IPR006073">
    <property type="entry name" value="GTP-bd"/>
</dbReference>
<dbReference type="Gene3D" id="3.40.50.300">
    <property type="entry name" value="P-loop containing nucleotide triphosphate hydrolases"/>
    <property type="match status" value="1"/>
</dbReference>
<organism evidence="10 11">
    <name type="scientific">Chryseosolibacter indicus</name>
    <dbReference type="NCBI Taxonomy" id="2782351"/>
    <lineage>
        <taxon>Bacteria</taxon>
        <taxon>Pseudomonadati</taxon>
        <taxon>Bacteroidota</taxon>
        <taxon>Cytophagia</taxon>
        <taxon>Cytophagales</taxon>
        <taxon>Chryseotaleaceae</taxon>
        <taxon>Chryseosolibacter</taxon>
    </lineage>
</organism>
<comment type="subcellular location">
    <subcellularLocation>
        <location evidence="7">Cytoplasm</location>
    </subcellularLocation>
</comment>
<dbReference type="InterPro" id="IPR031168">
    <property type="entry name" value="G_TrmE"/>
</dbReference>
<dbReference type="Pfam" id="PF10396">
    <property type="entry name" value="TrmE_N"/>
    <property type="match status" value="1"/>
</dbReference>
<feature type="binding site" evidence="7">
    <location>
        <position position="250"/>
    </location>
    <ligand>
        <name>K(+)</name>
        <dbReference type="ChEBI" id="CHEBI:29103"/>
    </ligand>
</feature>
<dbReference type="EMBL" id="JAHESD010000054">
    <property type="protein sequence ID" value="MBT1705399.1"/>
    <property type="molecule type" value="Genomic_DNA"/>
</dbReference>
<evidence type="ECO:0000256" key="2">
    <source>
        <dbReference type="ARBA" id="ARBA00022694"/>
    </source>
</evidence>
<evidence type="ECO:0000259" key="9">
    <source>
        <dbReference type="PROSITE" id="PS51709"/>
    </source>
</evidence>
<evidence type="ECO:0000256" key="3">
    <source>
        <dbReference type="ARBA" id="ARBA00022741"/>
    </source>
</evidence>
<evidence type="ECO:0000256" key="8">
    <source>
        <dbReference type="RuleBase" id="RU003313"/>
    </source>
</evidence>
<comment type="function">
    <text evidence="7">Exhibits a very high intrinsic GTPase hydrolysis rate. Involved in the addition of a carboxymethylaminomethyl (cmnm) group at the wobble position (U34) of certain tRNAs, forming tRNA-cmnm(5)s(2)U34.</text>
</comment>
<feature type="binding site" evidence="7">
    <location>
        <position position="120"/>
    </location>
    <ligand>
        <name>(6S)-5-formyl-5,6,7,8-tetrahydrofolate</name>
        <dbReference type="ChEBI" id="CHEBI:57457"/>
    </ligand>
</feature>
<feature type="binding site" evidence="7">
    <location>
        <position position="251"/>
    </location>
    <ligand>
        <name>Mg(2+)</name>
        <dbReference type="ChEBI" id="CHEBI:18420"/>
    </ligand>
</feature>
<feature type="binding site" evidence="7">
    <location>
        <position position="81"/>
    </location>
    <ligand>
        <name>(6S)-5-formyl-5,6,7,8-tetrahydrofolate</name>
        <dbReference type="ChEBI" id="CHEBI:57457"/>
    </ligand>
</feature>
<evidence type="ECO:0000313" key="10">
    <source>
        <dbReference type="EMBL" id="MBT1705399.1"/>
    </source>
</evidence>
<feature type="binding site" evidence="7">
    <location>
        <position position="451"/>
    </location>
    <ligand>
        <name>(6S)-5-formyl-5,6,7,8-tetrahydrofolate</name>
        <dbReference type="ChEBI" id="CHEBI:57457"/>
    </ligand>
</feature>
<accession>A0ABS5VVE7</accession>
<dbReference type="SUPFAM" id="SSF116878">
    <property type="entry name" value="TrmE connector domain"/>
    <property type="match status" value="1"/>
</dbReference>
<dbReference type="InterPro" id="IPR018948">
    <property type="entry name" value="GTP-bd_TrmE_N"/>
</dbReference>
<comment type="caution">
    <text evidence="7">Lacks conserved residue(s) required for the propagation of feature annotation.</text>
</comment>
<dbReference type="PANTHER" id="PTHR42714">
    <property type="entry name" value="TRNA MODIFICATION GTPASE GTPBP3"/>
    <property type="match status" value="1"/>
</dbReference>
<dbReference type="Gene3D" id="1.20.120.430">
    <property type="entry name" value="tRNA modification GTPase MnmE domain 2"/>
    <property type="match status" value="1"/>
</dbReference>
<dbReference type="CDD" id="cd14858">
    <property type="entry name" value="TrmE_N"/>
    <property type="match status" value="1"/>
</dbReference>
<evidence type="ECO:0000256" key="1">
    <source>
        <dbReference type="ARBA" id="ARBA00011043"/>
    </source>
</evidence>
<protein>
    <recommendedName>
        <fullName evidence="7">tRNA modification GTPase MnmE</fullName>
        <ecNumber evidence="7">3.6.-.-</ecNumber>
    </recommendedName>
</protein>
<comment type="subunit">
    <text evidence="7">Homodimer. Heterotetramer of two MnmE and two MnmG subunits.</text>
</comment>
<dbReference type="InterPro" id="IPR025867">
    <property type="entry name" value="MnmE_helical"/>
</dbReference>
<feature type="binding site" evidence="7">
    <location>
        <begin position="245"/>
        <end position="251"/>
    </location>
    <ligand>
        <name>GTP</name>
        <dbReference type="ChEBI" id="CHEBI:37565"/>
    </ligand>
</feature>
<dbReference type="Gene3D" id="3.30.1360.120">
    <property type="entry name" value="Probable tRNA modification gtpase trme, domain 1"/>
    <property type="match status" value="1"/>
</dbReference>
<feature type="binding site" evidence="7">
    <location>
        <position position="247"/>
    </location>
    <ligand>
        <name>K(+)</name>
        <dbReference type="ChEBI" id="CHEBI:29103"/>
    </ligand>
</feature>
<evidence type="ECO:0000256" key="5">
    <source>
        <dbReference type="ARBA" id="ARBA00022958"/>
    </source>
</evidence>
<keyword evidence="7 10" id="KW-0378">Hydrolase</keyword>
<dbReference type="Pfam" id="PF01926">
    <property type="entry name" value="MMR_HSR1"/>
    <property type="match status" value="1"/>
</dbReference>
<feature type="binding site" evidence="7">
    <location>
        <begin position="226"/>
        <end position="231"/>
    </location>
    <ligand>
        <name>GTP</name>
        <dbReference type="ChEBI" id="CHEBI:37565"/>
    </ligand>
</feature>
<keyword evidence="3 7" id="KW-0547">Nucleotide-binding</keyword>
<keyword evidence="2 7" id="KW-0819">tRNA processing</keyword>